<evidence type="ECO:0000313" key="1">
    <source>
        <dbReference type="EMBL" id="KKN49968.1"/>
    </source>
</evidence>
<dbReference type="AlphaFoldDB" id="A0A0F9U8K2"/>
<proteinExistence type="predicted"/>
<dbReference type="EMBL" id="LAZR01001142">
    <property type="protein sequence ID" value="KKN49968.1"/>
    <property type="molecule type" value="Genomic_DNA"/>
</dbReference>
<comment type="caution">
    <text evidence="1">The sequence shown here is derived from an EMBL/GenBank/DDBJ whole genome shotgun (WGS) entry which is preliminary data.</text>
</comment>
<protein>
    <submittedName>
        <fullName evidence="1">Uncharacterized protein</fullName>
    </submittedName>
</protein>
<sequence length="298" mass="30486">MLILRSILPTFHQSTTISTDSGTLTINAFIAAGAITMNAGVTLDSVESNSFGFRGYDTGVDLVQILETRGSVDPNLLLGRNDTGVTTNAVTDSLYYRAGAGSNNESAGFGFGISILLGNDASQVEERARLQYILTTATDGAEAAKMTWGLMSGGAAVVNRMELDDASTLSLLKASGQQINVKTITGQKTTNSGAGTETVTNAIPAGALVLGITIRNTTAVSGAGLGSYAIGDGTDADAWGTGIALGVDTTTTGADFTLSSPAHYAAAANLVFTGNAGQFDAGVIRYTIHYIDFTAAIS</sequence>
<gene>
    <name evidence="1" type="ORF">LCGC14_0637690</name>
</gene>
<name>A0A0F9U8K2_9ZZZZ</name>
<accession>A0A0F9U8K2</accession>
<organism evidence="1">
    <name type="scientific">marine sediment metagenome</name>
    <dbReference type="NCBI Taxonomy" id="412755"/>
    <lineage>
        <taxon>unclassified sequences</taxon>
        <taxon>metagenomes</taxon>
        <taxon>ecological metagenomes</taxon>
    </lineage>
</organism>
<reference evidence="1" key="1">
    <citation type="journal article" date="2015" name="Nature">
        <title>Complex archaea that bridge the gap between prokaryotes and eukaryotes.</title>
        <authorList>
            <person name="Spang A."/>
            <person name="Saw J.H."/>
            <person name="Jorgensen S.L."/>
            <person name="Zaremba-Niedzwiedzka K."/>
            <person name="Martijn J."/>
            <person name="Lind A.E."/>
            <person name="van Eijk R."/>
            <person name="Schleper C."/>
            <person name="Guy L."/>
            <person name="Ettema T.J."/>
        </authorList>
    </citation>
    <scope>NUCLEOTIDE SEQUENCE</scope>
</reference>